<reference evidence="2 3" key="1">
    <citation type="submission" date="2020-02" db="EMBL/GenBank/DDBJ databases">
        <title>Draft genome sequence of Haematococcus lacustris strain NIES-144.</title>
        <authorList>
            <person name="Morimoto D."/>
            <person name="Nakagawa S."/>
            <person name="Yoshida T."/>
            <person name="Sawayama S."/>
        </authorList>
    </citation>
    <scope>NUCLEOTIDE SEQUENCE [LARGE SCALE GENOMIC DNA]</scope>
    <source>
        <strain evidence="2 3">NIES-144</strain>
    </source>
</reference>
<dbReference type="EMBL" id="BLLF01003657">
    <property type="protein sequence ID" value="GFH27882.1"/>
    <property type="molecule type" value="Genomic_DNA"/>
</dbReference>
<feature type="compositionally biased region" description="Gly residues" evidence="1">
    <location>
        <begin position="1"/>
        <end position="22"/>
    </location>
</feature>
<evidence type="ECO:0000313" key="3">
    <source>
        <dbReference type="Proteomes" id="UP000485058"/>
    </source>
</evidence>
<proteinExistence type="predicted"/>
<organism evidence="2 3">
    <name type="scientific">Haematococcus lacustris</name>
    <name type="common">Green alga</name>
    <name type="synonym">Haematococcus pluvialis</name>
    <dbReference type="NCBI Taxonomy" id="44745"/>
    <lineage>
        <taxon>Eukaryota</taxon>
        <taxon>Viridiplantae</taxon>
        <taxon>Chlorophyta</taxon>
        <taxon>core chlorophytes</taxon>
        <taxon>Chlorophyceae</taxon>
        <taxon>CS clade</taxon>
        <taxon>Chlamydomonadales</taxon>
        <taxon>Haematococcaceae</taxon>
        <taxon>Haematococcus</taxon>
    </lineage>
</organism>
<accession>A0A6A0A5T7</accession>
<evidence type="ECO:0000256" key="1">
    <source>
        <dbReference type="SAM" id="MobiDB-lite"/>
    </source>
</evidence>
<protein>
    <submittedName>
        <fullName evidence="2">Uncharacterized protein</fullName>
    </submittedName>
</protein>
<dbReference type="AlphaFoldDB" id="A0A6A0A5T7"/>
<comment type="caution">
    <text evidence="2">The sequence shown here is derived from an EMBL/GenBank/DDBJ whole genome shotgun (WGS) entry which is preliminary data.</text>
</comment>
<feature type="region of interest" description="Disordered" evidence="1">
    <location>
        <begin position="1"/>
        <end position="27"/>
    </location>
</feature>
<keyword evidence="3" id="KW-1185">Reference proteome</keyword>
<sequence>MEGGEGGVGSAGGGQDGGGTAGTGATPAASVLHGAAYRGRQGRSASTCDSWLDGRPAAAVLSVK</sequence>
<evidence type="ECO:0000313" key="2">
    <source>
        <dbReference type="EMBL" id="GFH27882.1"/>
    </source>
</evidence>
<gene>
    <name evidence="2" type="ORF">HaLaN_26270</name>
</gene>
<name>A0A6A0A5T7_HAELA</name>
<dbReference type="Proteomes" id="UP000485058">
    <property type="component" value="Unassembled WGS sequence"/>
</dbReference>